<keyword evidence="6" id="KW-1185">Reference proteome</keyword>
<dbReference type="CDD" id="cd03137">
    <property type="entry name" value="GATase1_AraC_1"/>
    <property type="match status" value="1"/>
</dbReference>
<feature type="domain" description="HTH araC/xylS-type" evidence="4">
    <location>
        <begin position="215"/>
        <end position="313"/>
    </location>
</feature>
<dbReference type="SUPFAM" id="SSF52317">
    <property type="entry name" value="Class I glutamine amidotransferase-like"/>
    <property type="match status" value="1"/>
</dbReference>
<reference evidence="6" key="1">
    <citation type="submission" date="2012-10" db="EMBL/GenBank/DDBJ databases">
        <title>The complete genome sequence of Streptomyces collinus Tu 365.</title>
        <authorList>
            <person name="Ruckert C."/>
            <person name="Szczepanowski R."/>
            <person name="Goesmann A."/>
            <person name="Pross E.K."/>
            <person name="Musiol E.M."/>
            <person name="Blin K."/>
            <person name="Wohlleben W."/>
            <person name="Puhler A."/>
            <person name="Weber T."/>
            <person name="Kalinowski J."/>
        </authorList>
    </citation>
    <scope>NUCLEOTIDE SEQUENCE [LARGE SCALE GENOMIC DNA]</scope>
    <source>
        <strain evidence="6">DSM 40733 / Tue 365</strain>
    </source>
</reference>
<keyword evidence="3" id="KW-0804">Transcription</keyword>
<dbReference type="STRING" id="1214242.B446_24620"/>
<dbReference type="InterPro" id="IPR018060">
    <property type="entry name" value="HTH_AraC"/>
</dbReference>
<proteinExistence type="predicted"/>
<reference evidence="5 6" key="2">
    <citation type="journal article" date="2013" name="J. Biotechnol.">
        <title>Complete genome sequence of the kirromycin producer Streptomyces collinus Tu 365 consisting of a linear chromosome and two linear plasmids.</title>
        <authorList>
            <person name="Ruckert C."/>
            <person name="Szczepanowski R."/>
            <person name="Albersmeier A."/>
            <person name="Goesmann A."/>
            <person name="Iftime D."/>
            <person name="Musiol E.M."/>
            <person name="Blin K."/>
            <person name="Wohlleben W."/>
            <person name="Puhler A."/>
            <person name="Kalinowski J."/>
            <person name="Weber T."/>
        </authorList>
    </citation>
    <scope>NUCLEOTIDE SEQUENCE [LARGE SCALE GENOMIC DNA]</scope>
    <source>
        <strain evidence="6">DSM 40733 / Tue 365</strain>
    </source>
</reference>
<sequence length="320" mass="35223">MLRNVVAVLLDGVNPFELAVVCEVFGTDRSDEGLPVYDFAVASAEGRTLRSNAGFSLHVEHGLERLDSADLIAVPAGSHYASRPFPPELLDALRRGVDRGARVLSVCSGVFVLAAAGLLDGRRCAVHWHHADELARQYPRLTVEPDVLYVDEDPVITSAGTAAGIDACLHLVRREQGPEVANRIARRMVVPPHRDGGQAQYIERPLPKAPCDTVGEVLAWMERHLDREVTVEQLAARAHMAPRTFARRFQQETGTTPYRWILRQRVLLAQELLEGTDETMEAIASRTGFGTAAALRHQFVRALGTTPVAYRRTFRGPQAA</sequence>
<dbReference type="eggNOG" id="COG4977">
    <property type="taxonomic scope" value="Bacteria"/>
</dbReference>
<evidence type="ECO:0000256" key="1">
    <source>
        <dbReference type="ARBA" id="ARBA00023015"/>
    </source>
</evidence>
<dbReference type="HOGENOM" id="CLU_000445_59_0_11"/>
<dbReference type="Proteomes" id="UP000015423">
    <property type="component" value="Chromosome"/>
</dbReference>
<protein>
    <submittedName>
        <fullName evidence="5">AraC family transcription regulator</fullName>
    </submittedName>
</protein>
<dbReference type="InterPro" id="IPR052158">
    <property type="entry name" value="INH-QAR"/>
</dbReference>
<dbReference type="SMART" id="SM00342">
    <property type="entry name" value="HTH_ARAC"/>
    <property type="match status" value="1"/>
</dbReference>
<dbReference type="Gene3D" id="1.10.10.60">
    <property type="entry name" value="Homeodomain-like"/>
    <property type="match status" value="1"/>
</dbReference>
<evidence type="ECO:0000313" key="5">
    <source>
        <dbReference type="EMBL" id="AGS71735.1"/>
    </source>
</evidence>
<dbReference type="PROSITE" id="PS01124">
    <property type="entry name" value="HTH_ARAC_FAMILY_2"/>
    <property type="match status" value="1"/>
</dbReference>
<dbReference type="GO" id="GO:0043565">
    <property type="term" value="F:sequence-specific DNA binding"/>
    <property type="evidence" value="ECO:0007669"/>
    <property type="project" value="InterPro"/>
</dbReference>
<dbReference type="PROSITE" id="PS00041">
    <property type="entry name" value="HTH_ARAC_FAMILY_1"/>
    <property type="match status" value="1"/>
</dbReference>
<keyword evidence="1" id="KW-0805">Transcription regulation</keyword>
<dbReference type="GO" id="GO:0003700">
    <property type="term" value="F:DNA-binding transcription factor activity"/>
    <property type="evidence" value="ECO:0007669"/>
    <property type="project" value="InterPro"/>
</dbReference>
<organism evidence="5 6">
    <name type="scientific">Streptomyces collinus (strain DSM 40733 / Tue 365)</name>
    <dbReference type="NCBI Taxonomy" id="1214242"/>
    <lineage>
        <taxon>Bacteria</taxon>
        <taxon>Bacillati</taxon>
        <taxon>Actinomycetota</taxon>
        <taxon>Actinomycetes</taxon>
        <taxon>Kitasatosporales</taxon>
        <taxon>Streptomycetaceae</taxon>
        <taxon>Streptomyces</taxon>
    </lineage>
</organism>
<dbReference type="RefSeq" id="WP_020942164.1">
    <property type="nucleotide sequence ID" value="NC_021985.1"/>
</dbReference>
<accession>S5VV16</accession>
<dbReference type="Pfam" id="PF12833">
    <property type="entry name" value="HTH_18"/>
    <property type="match status" value="1"/>
</dbReference>
<dbReference type="SUPFAM" id="SSF46689">
    <property type="entry name" value="Homeodomain-like"/>
    <property type="match status" value="2"/>
</dbReference>
<gene>
    <name evidence="5" type="ORF">B446_24620</name>
</gene>
<dbReference type="PANTHER" id="PTHR43130">
    <property type="entry name" value="ARAC-FAMILY TRANSCRIPTIONAL REGULATOR"/>
    <property type="match status" value="1"/>
</dbReference>
<dbReference type="AlphaFoldDB" id="S5VV16"/>
<dbReference type="InterPro" id="IPR002818">
    <property type="entry name" value="DJ-1/PfpI"/>
</dbReference>
<dbReference type="PANTHER" id="PTHR43130:SF3">
    <property type="entry name" value="HTH-TYPE TRANSCRIPTIONAL REGULATOR RV1931C"/>
    <property type="match status" value="1"/>
</dbReference>
<dbReference type="PATRIC" id="fig|1214242.5.peg.5047"/>
<keyword evidence="2" id="KW-0238">DNA-binding</keyword>
<evidence type="ECO:0000259" key="4">
    <source>
        <dbReference type="PROSITE" id="PS01124"/>
    </source>
</evidence>
<dbReference type="InterPro" id="IPR018062">
    <property type="entry name" value="HTH_AraC-typ_CS"/>
</dbReference>
<evidence type="ECO:0000313" key="6">
    <source>
        <dbReference type="Proteomes" id="UP000015423"/>
    </source>
</evidence>
<dbReference type="Gene3D" id="3.40.50.880">
    <property type="match status" value="1"/>
</dbReference>
<evidence type="ECO:0000256" key="2">
    <source>
        <dbReference type="ARBA" id="ARBA00023125"/>
    </source>
</evidence>
<dbReference type="KEGG" id="sci:B446_24620"/>
<dbReference type="Pfam" id="PF01965">
    <property type="entry name" value="DJ-1_PfpI"/>
    <property type="match status" value="1"/>
</dbReference>
<name>S5VV16_STRC3</name>
<dbReference type="EMBL" id="CP006259">
    <property type="protein sequence ID" value="AGS71735.1"/>
    <property type="molecule type" value="Genomic_DNA"/>
</dbReference>
<dbReference type="InterPro" id="IPR009057">
    <property type="entry name" value="Homeodomain-like_sf"/>
</dbReference>
<dbReference type="InterPro" id="IPR029062">
    <property type="entry name" value="Class_I_gatase-like"/>
</dbReference>
<evidence type="ECO:0000256" key="3">
    <source>
        <dbReference type="ARBA" id="ARBA00023163"/>
    </source>
</evidence>